<evidence type="ECO:0000256" key="1">
    <source>
        <dbReference type="SAM" id="MobiDB-lite"/>
    </source>
</evidence>
<feature type="transmembrane region" description="Helical" evidence="2">
    <location>
        <begin position="70"/>
        <end position="94"/>
    </location>
</feature>
<accession>A0A9K3L5K2</accession>
<evidence type="ECO:0000313" key="3">
    <source>
        <dbReference type="EMBL" id="KAG7355216.1"/>
    </source>
</evidence>
<dbReference type="Proteomes" id="UP000693970">
    <property type="component" value="Unassembled WGS sequence"/>
</dbReference>
<feature type="transmembrane region" description="Helical" evidence="2">
    <location>
        <begin position="329"/>
        <end position="350"/>
    </location>
</feature>
<keyword evidence="2" id="KW-1133">Transmembrane helix</keyword>
<protein>
    <submittedName>
        <fullName evidence="3">Uncharacterized protein</fullName>
    </submittedName>
</protein>
<feature type="transmembrane region" description="Helical" evidence="2">
    <location>
        <begin position="379"/>
        <end position="400"/>
    </location>
</feature>
<evidence type="ECO:0000256" key="2">
    <source>
        <dbReference type="SAM" id="Phobius"/>
    </source>
</evidence>
<proteinExistence type="predicted"/>
<reference evidence="3" key="2">
    <citation type="submission" date="2021-04" db="EMBL/GenBank/DDBJ databases">
        <authorList>
            <person name="Podell S."/>
        </authorList>
    </citation>
    <scope>NUCLEOTIDE SEQUENCE</scope>
    <source>
        <strain evidence="3">Hildebrandi</strain>
    </source>
</reference>
<reference evidence="3" key="1">
    <citation type="journal article" date="2021" name="Sci. Rep.">
        <title>Diploid genomic architecture of Nitzschia inconspicua, an elite biomass production diatom.</title>
        <authorList>
            <person name="Oliver A."/>
            <person name="Podell S."/>
            <person name="Pinowska A."/>
            <person name="Traller J.C."/>
            <person name="Smith S.R."/>
            <person name="McClure R."/>
            <person name="Beliaev A."/>
            <person name="Bohutskyi P."/>
            <person name="Hill E.A."/>
            <person name="Rabines A."/>
            <person name="Zheng H."/>
            <person name="Allen L.Z."/>
            <person name="Kuo A."/>
            <person name="Grigoriev I.V."/>
            <person name="Allen A.E."/>
            <person name="Hazlebeck D."/>
            <person name="Allen E.E."/>
        </authorList>
    </citation>
    <scope>NUCLEOTIDE SEQUENCE</scope>
    <source>
        <strain evidence="3">Hildebrandi</strain>
    </source>
</reference>
<organism evidence="3 4">
    <name type="scientific">Nitzschia inconspicua</name>
    <dbReference type="NCBI Taxonomy" id="303405"/>
    <lineage>
        <taxon>Eukaryota</taxon>
        <taxon>Sar</taxon>
        <taxon>Stramenopiles</taxon>
        <taxon>Ochrophyta</taxon>
        <taxon>Bacillariophyta</taxon>
        <taxon>Bacillariophyceae</taxon>
        <taxon>Bacillariophycidae</taxon>
        <taxon>Bacillariales</taxon>
        <taxon>Bacillariaceae</taxon>
        <taxon>Nitzschia</taxon>
    </lineage>
</organism>
<feature type="transmembrane region" description="Helical" evidence="2">
    <location>
        <begin position="233"/>
        <end position="255"/>
    </location>
</feature>
<feature type="region of interest" description="Disordered" evidence="1">
    <location>
        <begin position="1"/>
        <end position="35"/>
    </location>
</feature>
<name>A0A9K3L5K2_9STRA</name>
<feature type="transmembrane region" description="Helical" evidence="2">
    <location>
        <begin position="208"/>
        <end position="227"/>
    </location>
</feature>
<feature type="transmembrane region" description="Helical" evidence="2">
    <location>
        <begin position="180"/>
        <end position="201"/>
    </location>
</feature>
<feature type="compositionally biased region" description="Basic and acidic residues" evidence="1">
    <location>
        <begin position="1"/>
        <end position="19"/>
    </location>
</feature>
<keyword evidence="2" id="KW-0812">Transmembrane</keyword>
<keyword evidence="4" id="KW-1185">Reference proteome</keyword>
<gene>
    <name evidence="3" type="ORF">IV203_004572</name>
</gene>
<dbReference type="OrthoDB" id="54805at2759"/>
<keyword evidence="2" id="KW-0472">Membrane</keyword>
<evidence type="ECO:0000313" key="4">
    <source>
        <dbReference type="Proteomes" id="UP000693970"/>
    </source>
</evidence>
<feature type="transmembrane region" description="Helical" evidence="2">
    <location>
        <begin position="290"/>
        <end position="309"/>
    </location>
</feature>
<sequence length="620" mass="68893">MGHDTTKTKGKSPEEHVPTSERSISHKSKGESTFPALSSFDEDDHHFRDDDVHDSDDVVARGYFESKIQVISHVVFVIASSIYVAMEVTVLPYYQFYKNVPYHVRESDDEVVWMQYYNETNAFPDYLQNATDDTALMEWYNNSFLDEGEELNEFLFQVPNAARKYENPEEELAAWVSQYMMLYFCAALGFLVTGILELYIARDFWSTILYGVMILAAIFGILSSLFVNKDPDTSMVFNAVSVHLFALEAISIVISRFRTLKRLEKEASQKVLGKDEEETRALETNQLSSCLGLPIMAWLCLGDVSFLIGTSGDVVLSYFYVMEQDYLEHAIAAVVTATFWLLAGLFYLGVSSFEMHGTKQHFLKARLNEKPSDVRTVQLIVLSLLVLAVVIVVLGIAFGLDTSDEEAIFDSTDASIGLSPDPSKDISTDSSQSLMGACNMTLSTFSESTMVLILAVTSTITNIEVEYVANVLAKTYEAMIQNNLGDGQGSYCDPICRKITQISVVETVTENIFESSEQQANNCDTELKVTLSVGGTYWACEGVPFPGLFSEPMSDDQVFDSIGANAEDTTCQVCHDDSTIAGINEPTSLNLLKTMKPYMTVLGSICDLLSAEVYDDGKRV</sequence>
<dbReference type="EMBL" id="JAGRRH010000016">
    <property type="protein sequence ID" value="KAG7355216.1"/>
    <property type="molecule type" value="Genomic_DNA"/>
</dbReference>
<dbReference type="AlphaFoldDB" id="A0A9K3L5K2"/>
<comment type="caution">
    <text evidence="3">The sequence shown here is derived from an EMBL/GenBank/DDBJ whole genome shotgun (WGS) entry which is preliminary data.</text>
</comment>